<dbReference type="PANTHER" id="PTHR30160:SF1">
    <property type="entry name" value="LIPOPOLYSACCHARIDE 1,2-N-ACETYLGLUCOSAMINETRANSFERASE-RELATED"/>
    <property type="match status" value="1"/>
</dbReference>
<evidence type="ECO:0000256" key="3">
    <source>
        <dbReference type="SAM" id="MobiDB-lite"/>
    </source>
</evidence>
<dbReference type="PANTHER" id="PTHR30160">
    <property type="entry name" value="TETRAACYLDISACCHARIDE 4'-KINASE-RELATED"/>
    <property type="match status" value="1"/>
</dbReference>
<dbReference type="InterPro" id="IPR002201">
    <property type="entry name" value="Glyco_trans_9"/>
</dbReference>
<dbReference type="EMBL" id="FN563149">
    <property type="protein sequence ID" value="CBH48633.1"/>
    <property type="molecule type" value="Genomic_DNA"/>
</dbReference>
<keyword evidence="2 4" id="KW-0808">Transferase</keyword>
<reference evidence="4" key="1">
    <citation type="journal article" date="2010" name="PLoS Genet.">
        <title>The genome of a pathogenic rhodococcus: cooptive virulence underpinned by key gene acquisitions.</title>
        <authorList>
            <person name="Letek M."/>
            <person name="Gonzalez P."/>
            <person name="Macarthur I."/>
            <person name="Rodriguez H."/>
            <person name="Freeman T.C."/>
            <person name="Valero-Rello A."/>
            <person name="Blanco M."/>
            <person name="Buckley T."/>
            <person name="Cherevach I."/>
            <person name="Fahey R."/>
            <person name="Hapeshi A."/>
            <person name="Holdstock J."/>
            <person name="Leadon D."/>
            <person name="Navas J."/>
            <person name="Ocampo A."/>
            <person name="Quail M.A."/>
            <person name="Sanders M."/>
            <person name="Scortti M.M."/>
            <person name="Prescott J.F."/>
            <person name="Fogarty U."/>
            <person name="Meijer W.G."/>
            <person name="Parkhill J."/>
            <person name="Bentley S.D."/>
            <person name="Vazquez-Boland J.A."/>
        </authorList>
    </citation>
    <scope>NUCLEOTIDE SEQUENCE [LARGE SCALE GENOMIC DNA]</scope>
    <source>
        <strain evidence="4 5">103S</strain>
    </source>
</reference>
<organism evidence="4">
    <name type="scientific">Rhodococcus hoagii (strain 103S)</name>
    <name type="common">Rhodococcus equi</name>
    <dbReference type="NCBI Taxonomy" id="685727"/>
    <lineage>
        <taxon>Bacteria</taxon>
        <taxon>Bacillati</taxon>
        <taxon>Actinomycetota</taxon>
        <taxon>Actinomycetes</taxon>
        <taxon>Mycobacteriales</taxon>
        <taxon>Nocardiaceae</taxon>
        <taxon>Prescottella</taxon>
    </lineage>
</organism>
<name>A0A3S5Y7T9_RHOH1</name>
<sequence length="374" mass="39809">MTGLHTLVVRQDNLGDVLLAGPCVRAVAAGSGRVTLLVGPRGSAAAALLPDVDEVLVWEAPWIDPEPVWPGSDSVLDLVDRLRRRRFDRALILTSFHQSPLPTAVLLRMAGVPWIAAISDDYPGALLDVRHRLDSDVPEAERALDLARRAGFQLPRGDDGRLRLRAELPDPAPFVGPEPYVVVHPGASAAARTASAGWWARTVRSLALRGHRVVVTGGPDESALTRAVAGSAIDLGGRTTFAELAAVLRSAAVTVAPNTGAAHLSAAVGTPVVSLFAPIVPVERWGPYGIRSIVLGDQHAPCRGSRARRCDLAAHPCLDAIDPRDVGGAVEKLLRNSSLEREYPRVWKQGTTGILPSKPPTGPTCQAQFRNEES</sequence>
<keyword evidence="1" id="KW-0328">Glycosyltransferase</keyword>
<dbReference type="GO" id="GO:0008713">
    <property type="term" value="F:ADP-heptose-lipopolysaccharide heptosyltransferase activity"/>
    <property type="evidence" value="ECO:0007669"/>
    <property type="project" value="TreeGrafter"/>
</dbReference>
<accession>A0A3S5Y7T9</accession>
<dbReference type="GO" id="GO:0005829">
    <property type="term" value="C:cytosol"/>
    <property type="evidence" value="ECO:0007669"/>
    <property type="project" value="TreeGrafter"/>
</dbReference>
<evidence type="ECO:0000256" key="2">
    <source>
        <dbReference type="ARBA" id="ARBA00022679"/>
    </source>
</evidence>
<evidence type="ECO:0000313" key="4">
    <source>
        <dbReference type="EMBL" id="CBH48633.1"/>
    </source>
</evidence>
<dbReference type="KEGG" id="req:REQ_26040"/>
<dbReference type="Gene3D" id="3.40.50.2000">
    <property type="entry name" value="Glycogen Phosphorylase B"/>
    <property type="match status" value="2"/>
</dbReference>
<dbReference type="RefSeq" id="WP_013416227.1">
    <property type="nucleotide sequence ID" value="NC_014659.1"/>
</dbReference>
<protein>
    <submittedName>
        <fullName evidence="4">Glycosyl transferase family 9</fullName>
    </submittedName>
</protein>
<evidence type="ECO:0000256" key="1">
    <source>
        <dbReference type="ARBA" id="ARBA00022676"/>
    </source>
</evidence>
<dbReference type="Proteomes" id="UP001154400">
    <property type="component" value="Chromosome"/>
</dbReference>
<dbReference type="Pfam" id="PF01075">
    <property type="entry name" value="Glyco_transf_9"/>
    <property type="match status" value="1"/>
</dbReference>
<dbReference type="AlphaFoldDB" id="A0A3S5Y7T9"/>
<dbReference type="GO" id="GO:0009244">
    <property type="term" value="P:lipopolysaccharide core region biosynthetic process"/>
    <property type="evidence" value="ECO:0007669"/>
    <property type="project" value="TreeGrafter"/>
</dbReference>
<dbReference type="CDD" id="cd03789">
    <property type="entry name" value="GT9_LPS_heptosyltransferase"/>
    <property type="match status" value="1"/>
</dbReference>
<feature type="region of interest" description="Disordered" evidence="3">
    <location>
        <begin position="350"/>
        <end position="374"/>
    </location>
</feature>
<proteinExistence type="predicted"/>
<dbReference type="SUPFAM" id="SSF53756">
    <property type="entry name" value="UDP-Glycosyltransferase/glycogen phosphorylase"/>
    <property type="match status" value="1"/>
</dbReference>
<evidence type="ECO:0000313" key="5">
    <source>
        <dbReference type="Proteomes" id="UP000006892"/>
    </source>
</evidence>
<gene>
    <name evidence="4" type="ordered locus">REQ_26040</name>
</gene>
<dbReference type="InterPro" id="IPR051199">
    <property type="entry name" value="LPS_LOS_Heptosyltrfase"/>
</dbReference>
<feature type="compositionally biased region" description="Polar residues" evidence="3">
    <location>
        <begin position="363"/>
        <end position="374"/>
    </location>
</feature>